<protein>
    <submittedName>
        <fullName evidence="1">Uncharacterized protein</fullName>
    </submittedName>
</protein>
<evidence type="ECO:0000313" key="1">
    <source>
        <dbReference type="EMBL" id="QBM85986.1"/>
    </source>
</evidence>
<accession>A0A4P6XIU2</accession>
<name>A0A4P6XIU2_9ASCO</name>
<keyword evidence="2" id="KW-1185">Reference proteome</keyword>
<reference evidence="2" key="1">
    <citation type="submission" date="2019-03" db="EMBL/GenBank/DDBJ databases">
        <title>Snf2 controls pulcherriminic acid biosynthesis and connects pigmentation and antifungal activity of the yeast Metschnikowia pulcherrima.</title>
        <authorList>
            <person name="Gore-Lloyd D."/>
            <person name="Sumann I."/>
            <person name="Brachmann A.O."/>
            <person name="Schneeberger K."/>
            <person name="Ortiz-Merino R.A."/>
            <person name="Moreno-Beltran M."/>
            <person name="Schlaefli M."/>
            <person name="Kirner P."/>
            <person name="Santos Kron A."/>
            <person name="Wolfe K.H."/>
            <person name="Piel J."/>
            <person name="Ahrens C.H."/>
            <person name="Henk D."/>
            <person name="Freimoser F.M."/>
        </authorList>
    </citation>
    <scope>NUCLEOTIDE SEQUENCE [LARGE SCALE GENOMIC DNA]</scope>
    <source>
        <strain evidence="2">APC 1.2</strain>
    </source>
</reference>
<organism evidence="1 2">
    <name type="scientific">Metschnikowia aff. pulcherrima</name>
    <dbReference type="NCBI Taxonomy" id="2163413"/>
    <lineage>
        <taxon>Eukaryota</taxon>
        <taxon>Fungi</taxon>
        <taxon>Dikarya</taxon>
        <taxon>Ascomycota</taxon>
        <taxon>Saccharomycotina</taxon>
        <taxon>Pichiomycetes</taxon>
        <taxon>Metschnikowiaceae</taxon>
        <taxon>Metschnikowia</taxon>
    </lineage>
</organism>
<proteinExistence type="predicted"/>
<gene>
    <name evidence="1" type="ORF">METSCH_A06180</name>
</gene>
<sequence>MAIICDGEPSNTPDIDIDPFELKAMHADDRHRKVLEIFLSLSGNASCELKDTTLMQLFLSNAIVFLDLDTMAILRLDEKDIHHRRVYQDILFSVQHTAMVLKTKVHANLLQDMPLTDIRRICYRIADRYDSLFYIPDDLVKEAEDANVAVCFEWNDRYNCMWPIVCLLYREYSKLE</sequence>
<dbReference type="EMBL" id="CP034456">
    <property type="protein sequence ID" value="QBM85986.1"/>
    <property type="molecule type" value="Genomic_DNA"/>
</dbReference>
<dbReference type="AlphaFoldDB" id="A0A4P6XIU2"/>
<evidence type="ECO:0000313" key="2">
    <source>
        <dbReference type="Proteomes" id="UP000292447"/>
    </source>
</evidence>
<dbReference type="Proteomes" id="UP000292447">
    <property type="component" value="Chromosome I"/>
</dbReference>